<dbReference type="Pfam" id="PF08736">
    <property type="entry name" value="FA"/>
    <property type="match status" value="1"/>
</dbReference>
<feature type="compositionally biased region" description="Polar residues" evidence="1">
    <location>
        <begin position="1578"/>
        <end position="1604"/>
    </location>
</feature>
<feature type="compositionally biased region" description="Basic residues" evidence="1">
    <location>
        <begin position="1927"/>
        <end position="1936"/>
    </location>
</feature>
<dbReference type="CDD" id="cd13193">
    <property type="entry name" value="FERM_C_FARP1-like"/>
    <property type="match status" value="1"/>
</dbReference>
<dbReference type="InterPro" id="IPR014352">
    <property type="entry name" value="FERM/acyl-CoA-bd_prot_sf"/>
</dbReference>
<name>A0AAV3YD24_9GAST</name>
<feature type="compositionally biased region" description="Polar residues" evidence="1">
    <location>
        <begin position="1388"/>
        <end position="1399"/>
    </location>
</feature>
<dbReference type="InterPro" id="IPR019747">
    <property type="entry name" value="FERM_CS"/>
</dbReference>
<feature type="compositionally biased region" description="Basic and acidic residues" evidence="1">
    <location>
        <begin position="1530"/>
        <end position="1561"/>
    </location>
</feature>
<dbReference type="Proteomes" id="UP000735302">
    <property type="component" value="Unassembled WGS sequence"/>
</dbReference>
<dbReference type="InterPro" id="IPR051835">
    <property type="entry name" value="RAC1-GEF"/>
</dbReference>
<feature type="compositionally biased region" description="Basic and acidic residues" evidence="1">
    <location>
        <begin position="1285"/>
        <end position="1297"/>
    </location>
</feature>
<feature type="compositionally biased region" description="Low complexity" evidence="1">
    <location>
        <begin position="1958"/>
        <end position="1968"/>
    </location>
</feature>
<sequence length="2037" mass="219573">MWCSFCLFVMWTLAIIGLTAYLCYNLIASLLSLVRQVKGVGSHLWDAVVNYLQLLEADYFDLEYTNHNGDECWLDKDKMVLKQIGSADTPLRFCVKFYTPDPGLLEDVLTRTGWSGGTCSPMSVPDGAPKEDPLGGEYVKGVGSHLWDAVVNYLQLLEADYFDLEYTNHNGDECWLDKDKMVLKQIGSADTPLRFCVKFYTPDPGLLEDVLTRYLFVLQVRKDLLLGELRCSENTAALLASYVVQGEIGDFDCEEFTDPTYLATFKFVPEHLQTHEFMAKVMDYHRQHIGESPTECDLNLLDTARKVELYGVKMQNAKDHEGVSLNLAVAHLGVLVFQHFTKINTFSWAKVRKLSFKRKKFLIKLHADTYGYYKDTVEFFFDSRDRCKLFWKRCIEHHAFFRCQVVAKVPRNKTRMVSRGSSFRYCGRTQKQLVEYVRENIGKKPQFERSTSGRISSRSASVTPKISSKPGMHSSSADLHTSSGSRSSGSHILDSNHTPGARSGVDLSGTASAMREHSGASSAMRGGVESVDVHSDSSMSGSRSLNSPRLEHGLSIDQEVIEAVNARTEGAMTDEDDDAETARDVTQRHHGMAHVASETKGASSSSPSPPVITGENSPVRYVGLYTDSTGFSPDYSKPEALTGTAGRNAVTSVVSDTLYSHNQDGSDSLMANSSSSSPHSSSVLDNGVICTNRADQSVDVSDEVHACASSVSGRYSSHAPRSNLNLNLTNIITSSSSSSSPLPQPSSSVLSSISPTVPFSSSPSSTALPPLSSPSSTASAPHTKTTSAVPFTHTSTPLSASQNVGNVCISNIETLSEASRKVRSRNSTPVSVPDVPCSGSAGSRLPPDRQVSGSKAVGQQQQQKAGLLVSTSGNVGESLTSPPPPPPLQYSSNVQEEVLAGERLAGRHLVDSPSSCVTDIAETRREAEQRHHQQVRVSSSSRVSSLDSDQSSHSQPVSSSSPPGYGESSPGAGYFQHGEAGPYSGSLDRSVRKRTHKKPGSATATKSKKPSPPSSPPRQTKSKEEKFNVPNGTAVGAGAPATRHLEADIHSSSRKLSAGADLIEDIPYILHRRQDGRKEETSVFKASKPEARGGRQHRSVSPSQRSSSLSSTPVHGGPGVKLRSPDRSNPVPRAHSVPASVPSKERSRRLEFINMHKLPNRLSFSSVDDTTSPSGQHSILKALDQGSSAKNDSASKSALDHDNDVDPDQSQSHDLVEVSSPEPPAALPDPDKDTSAHGEATAPLEEDSPSIHNSESDSSAFSPGVQFYSPKIPGSQRLKLAIRSTSDESPDRADAPRLTRFSISSSASSENVSDFLLDDKKAMTHSDPSPQSHLQYFEVSKPQPYHGQGSNRGTVRSSGNSSNKDVPKSLPIKSRQIKTCDHPASKLDGSQFSSPTLVTSPPVFTEPPADQTDSGAQAELPSPPQQRGSLSSSRRASNSSETNQFLIDLPSPAAALFYSENNSESPPATKKEVDESMSSLTFSTFRPDPTEEEDFLKAEAAVKDRGKSPIRWALQEVADYKVIMTEGVVEKSALKKKKSEDGEKPREPKRVSWHEDPDLAHSYHSGDSGQDDDDNDTSFRSGSGISPRVNSPSIMETLENLRNQNSESDITNSGSSGSSSETESEPEADASTSAGQRVPDHGAAGGESTLDSGVSTGAVRVRSAEAQGKVVPLTPVEHQGSAMSHHGGTQDTSPLEPLERLCLGIAADNFDDEGEADDEDDEPNFPPPPPIVNFPEEMLQSYESDLPLPDPLAPAEEEKLQQAGAAASAAPRPETYSSDSDPEHKMGVRGDGGLAQFLPRQSAPRLSLDPLAHLEFGDLVADMHCTTSESESDFDADEANLNIRRLSGVAPPGVPAEEGGAVGRSVCAMSSLEMSLQQGLPLYSENPSHRAQLQQHQQAGQDLTHGIQKSRLVSPAAHKATAQPPKCHPKPVRAKLKPPVPLPPHAGGSQQQREETHLQQQQQLQPTTKQPPPPVFPRPSHLRQPQMGKGIHFDRPQRQKTSPSSSSSSSLSSSSSSSTGVLEARHHQPPPPAPPQS</sequence>
<dbReference type="InterPro" id="IPR041788">
    <property type="entry name" value="FARP1/FARP2/FRMD7_FERM_C"/>
</dbReference>
<dbReference type="InterPro" id="IPR019748">
    <property type="entry name" value="FERM_central"/>
</dbReference>
<feature type="region of interest" description="Disordered" evidence="1">
    <location>
        <begin position="1530"/>
        <end position="1796"/>
    </location>
</feature>
<dbReference type="Pfam" id="PF09380">
    <property type="entry name" value="FERM_C"/>
    <property type="match status" value="1"/>
</dbReference>
<feature type="compositionally biased region" description="Polar residues" evidence="1">
    <location>
        <begin position="1162"/>
        <end position="1177"/>
    </location>
</feature>
<organism evidence="3 4">
    <name type="scientific">Plakobranchus ocellatus</name>
    <dbReference type="NCBI Taxonomy" id="259542"/>
    <lineage>
        <taxon>Eukaryota</taxon>
        <taxon>Metazoa</taxon>
        <taxon>Spiralia</taxon>
        <taxon>Lophotrochozoa</taxon>
        <taxon>Mollusca</taxon>
        <taxon>Gastropoda</taxon>
        <taxon>Heterobranchia</taxon>
        <taxon>Euthyneura</taxon>
        <taxon>Panpulmonata</taxon>
        <taxon>Sacoglossa</taxon>
        <taxon>Placobranchoidea</taxon>
        <taxon>Plakobranchidae</taxon>
        <taxon>Plakobranchus</taxon>
    </lineage>
</organism>
<feature type="region of interest" description="Disordered" evidence="1">
    <location>
        <begin position="445"/>
        <end position="551"/>
    </location>
</feature>
<feature type="compositionally biased region" description="Low complexity" evidence="1">
    <location>
        <begin position="1425"/>
        <end position="1440"/>
    </location>
</feature>
<dbReference type="PROSITE" id="PS00660">
    <property type="entry name" value="FERM_1"/>
    <property type="match status" value="2"/>
</dbReference>
<reference evidence="3 4" key="1">
    <citation type="journal article" date="2021" name="Elife">
        <title>Chloroplast acquisition without the gene transfer in kleptoplastic sea slugs, Plakobranchus ocellatus.</title>
        <authorList>
            <person name="Maeda T."/>
            <person name="Takahashi S."/>
            <person name="Yoshida T."/>
            <person name="Shimamura S."/>
            <person name="Takaki Y."/>
            <person name="Nagai Y."/>
            <person name="Toyoda A."/>
            <person name="Suzuki Y."/>
            <person name="Arimoto A."/>
            <person name="Ishii H."/>
            <person name="Satoh N."/>
            <person name="Nishiyama T."/>
            <person name="Hasebe M."/>
            <person name="Maruyama T."/>
            <person name="Minagawa J."/>
            <person name="Obokata J."/>
            <person name="Shigenobu S."/>
        </authorList>
    </citation>
    <scope>NUCLEOTIDE SEQUENCE [LARGE SCALE GENOMIC DNA]</scope>
</reference>
<keyword evidence="4" id="KW-1185">Reference proteome</keyword>
<accession>A0AAV3YD24</accession>
<dbReference type="InterPro" id="IPR014847">
    <property type="entry name" value="FA"/>
</dbReference>
<dbReference type="CDD" id="cd14473">
    <property type="entry name" value="FERM_B-lobe"/>
    <property type="match status" value="1"/>
</dbReference>
<dbReference type="GO" id="GO:0005085">
    <property type="term" value="F:guanyl-nucleotide exchange factor activity"/>
    <property type="evidence" value="ECO:0007669"/>
    <property type="project" value="TreeGrafter"/>
</dbReference>
<feature type="compositionally biased region" description="Low complexity" evidence="1">
    <location>
        <begin position="1605"/>
        <end position="1621"/>
    </location>
</feature>
<feature type="compositionally biased region" description="Low complexity" evidence="1">
    <location>
        <begin position="2002"/>
        <end position="2018"/>
    </location>
</feature>
<feature type="region of interest" description="Disordered" evidence="1">
    <location>
        <begin position="664"/>
        <end position="684"/>
    </location>
</feature>
<dbReference type="PANTHER" id="PTHR45858">
    <property type="entry name" value="FERM DOMAIN CONTAINING PROTEIN"/>
    <property type="match status" value="1"/>
</dbReference>
<feature type="compositionally biased region" description="Low complexity" evidence="1">
    <location>
        <begin position="1302"/>
        <end position="1313"/>
    </location>
</feature>
<feature type="compositionally biased region" description="Low complexity" evidence="1">
    <location>
        <begin position="850"/>
        <end position="866"/>
    </location>
</feature>
<evidence type="ECO:0000313" key="3">
    <source>
        <dbReference type="EMBL" id="GFN79958.1"/>
    </source>
</evidence>
<dbReference type="FunFam" id="1.20.80.10:FF:000005">
    <property type="entry name" value="FERM, RhoGEF and pleckstrin domain-containing protein 1"/>
    <property type="match status" value="1"/>
</dbReference>
<dbReference type="SMART" id="SM01195">
    <property type="entry name" value="FA"/>
    <property type="match status" value="1"/>
</dbReference>
<feature type="compositionally biased region" description="Low complexity" evidence="1">
    <location>
        <begin position="666"/>
        <end position="682"/>
    </location>
</feature>
<dbReference type="InterPro" id="IPR035963">
    <property type="entry name" value="FERM_2"/>
</dbReference>
<feature type="compositionally biased region" description="Low complexity" evidence="1">
    <location>
        <begin position="1187"/>
        <end position="1197"/>
    </location>
</feature>
<feature type="compositionally biased region" description="Low complexity" evidence="1">
    <location>
        <begin position="1892"/>
        <end position="1901"/>
    </location>
</feature>
<dbReference type="InterPro" id="IPR011993">
    <property type="entry name" value="PH-like_dom_sf"/>
</dbReference>
<feature type="region of interest" description="Disordered" evidence="1">
    <location>
        <begin position="872"/>
        <end position="891"/>
    </location>
</feature>
<feature type="compositionally biased region" description="Basic and acidic residues" evidence="1">
    <location>
        <begin position="1072"/>
        <end position="1093"/>
    </location>
</feature>
<dbReference type="PANTHER" id="PTHR45858:SF5">
    <property type="entry name" value="MOESIN_EZRIN_RADIXIN HOMOLOG 1"/>
    <property type="match status" value="1"/>
</dbReference>
<evidence type="ECO:0000259" key="2">
    <source>
        <dbReference type="PROSITE" id="PS50057"/>
    </source>
</evidence>
<feature type="compositionally biased region" description="Low complexity" evidence="1">
    <location>
        <begin position="1099"/>
        <end position="1111"/>
    </location>
</feature>
<dbReference type="SUPFAM" id="SSF50729">
    <property type="entry name" value="PH domain-like"/>
    <property type="match status" value="1"/>
</dbReference>
<evidence type="ECO:0000256" key="1">
    <source>
        <dbReference type="SAM" id="MobiDB-lite"/>
    </source>
</evidence>
<proteinExistence type="predicted"/>
<feature type="region of interest" description="Disordered" evidence="1">
    <location>
        <begin position="924"/>
        <end position="1491"/>
    </location>
</feature>
<dbReference type="InterPro" id="IPR018980">
    <property type="entry name" value="FERM_PH-like_C"/>
</dbReference>
<feature type="compositionally biased region" description="Low complexity" evidence="1">
    <location>
        <begin position="734"/>
        <end position="788"/>
    </location>
</feature>
<dbReference type="Pfam" id="PF00373">
    <property type="entry name" value="FERM_M"/>
    <property type="match status" value="1"/>
</dbReference>
<dbReference type="Gene3D" id="1.20.80.10">
    <property type="match status" value="1"/>
</dbReference>
<dbReference type="Gene3D" id="3.10.20.90">
    <property type="entry name" value="Phosphatidylinositol 3-kinase Catalytic Subunit, Chain A, domain 1"/>
    <property type="match status" value="2"/>
</dbReference>
<dbReference type="PROSITE" id="PS50057">
    <property type="entry name" value="FERM_3"/>
    <property type="match status" value="1"/>
</dbReference>
<feature type="domain" description="FERM" evidence="2">
    <location>
        <begin position="118"/>
        <end position="405"/>
    </location>
</feature>
<feature type="region of interest" description="Disordered" evidence="1">
    <location>
        <begin position="1879"/>
        <end position="2037"/>
    </location>
</feature>
<evidence type="ECO:0000313" key="4">
    <source>
        <dbReference type="Proteomes" id="UP000735302"/>
    </source>
</evidence>
<dbReference type="SUPFAM" id="SSF47031">
    <property type="entry name" value="Second domain of FERM"/>
    <property type="match status" value="1"/>
</dbReference>
<gene>
    <name evidence="3" type="ORF">PoB_000646400</name>
</gene>
<dbReference type="Gene3D" id="2.30.29.30">
    <property type="entry name" value="Pleckstrin-homology domain (PH domain)/Phosphotyrosine-binding domain (PTB)"/>
    <property type="match status" value="1"/>
</dbReference>
<dbReference type="InterPro" id="IPR029071">
    <property type="entry name" value="Ubiquitin-like_domsf"/>
</dbReference>
<dbReference type="PRINTS" id="PR00935">
    <property type="entry name" value="BAND41"/>
</dbReference>
<dbReference type="SUPFAM" id="SSF54236">
    <property type="entry name" value="Ubiquitin-like"/>
    <property type="match status" value="2"/>
</dbReference>
<feature type="compositionally biased region" description="Polar residues" evidence="1">
    <location>
        <begin position="1348"/>
        <end position="1364"/>
    </location>
</feature>
<dbReference type="SMART" id="SM00295">
    <property type="entry name" value="B41"/>
    <property type="match status" value="1"/>
</dbReference>
<dbReference type="InterPro" id="IPR000299">
    <property type="entry name" value="FERM_domain"/>
</dbReference>
<protein>
    <submittedName>
        <fullName evidence="3">Ferm, rhogef and pleckstrin domain-containing protein 1-like</fullName>
    </submittedName>
</protein>
<feature type="compositionally biased region" description="Polar residues" evidence="1">
    <location>
        <begin position="1250"/>
        <end position="1261"/>
    </location>
</feature>
<feature type="region of interest" description="Disordered" evidence="1">
    <location>
        <begin position="819"/>
        <end position="866"/>
    </location>
</feature>
<dbReference type="EMBL" id="BLXT01000751">
    <property type="protein sequence ID" value="GFN79958.1"/>
    <property type="molecule type" value="Genomic_DNA"/>
</dbReference>
<feature type="region of interest" description="Disordered" evidence="1">
    <location>
        <begin position="569"/>
        <end position="615"/>
    </location>
</feature>
<dbReference type="InterPro" id="IPR018979">
    <property type="entry name" value="FERM_N"/>
</dbReference>
<dbReference type="SMART" id="SM01196">
    <property type="entry name" value="FERM_C"/>
    <property type="match status" value="1"/>
</dbReference>
<feature type="region of interest" description="Disordered" evidence="1">
    <location>
        <begin position="734"/>
        <end position="797"/>
    </location>
</feature>
<feature type="compositionally biased region" description="Low complexity" evidence="1">
    <location>
        <begin position="935"/>
        <end position="973"/>
    </location>
</feature>
<dbReference type="InterPro" id="IPR019749">
    <property type="entry name" value="Band_41_domain"/>
</dbReference>
<dbReference type="FunFam" id="2.30.29.30:FF:000002">
    <property type="entry name" value="Band 4.1-like protein 5 isoform 1"/>
    <property type="match status" value="1"/>
</dbReference>
<feature type="compositionally biased region" description="Acidic residues" evidence="1">
    <location>
        <begin position="1709"/>
        <end position="1723"/>
    </location>
</feature>
<comment type="caution">
    <text evidence="3">The sequence shown here is derived from an EMBL/GenBank/DDBJ whole genome shotgun (WGS) entry which is preliminary data.</text>
</comment>
<feature type="compositionally biased region" description="Polar residues" evidence="1">
    <location>
        <begin position="536"/>
        <end position="547"/>
    </location>
</feature>
<feature type="compositionally biased region" description="Low complexity" evidence="1">
    <location>
        <begin position="449"/>
        <end position="461"/>
    </location>
</feature>
<dbReference type="Pfam" id="PF09379">
    <property type="entry name" value="FERM_N"/>
    <property type="match status" value="2"/>
</dbReference>